<evidence type="ECO:0000313" key="1">
    <source>
        <dbReference type="EMBL" id="QTA90011.1"/>
    </source>
</evidence>
<proteinExistence type="predicted"/>
<keyword evidence="2" id="KW-1185">Reference proteome</keyword>
<evidence type="ECO:0000313" key="2">
    <source>
        <dbReference type="Proteomes" id="UP000663722"/>
    </source>
</evidence>
<dbReference type="EMBL" id="CP061800">
    <property type="protein sequence ID" value="QTA90011.1"/>
    <property type="molecule type" value="Genomic_DNA"/>
</dbReference>
<dbReference type="AlphaFoldDB" id="A0A975GQG2"/>
<gene>
    <name evidence="1" type="ORF">dnm_060710</name>
</gene>
<organism evidence="1 2">
    <name type="scientific">Desulfonema magnum</name>
    <dbReference type="NCBI Taxonomy" id="45655"/>
    <lineage>
        <taxon>Bacteria</taxon>
        <taxon>Pseudomonadati</taxon>
        <taxon>Thermodesulfobacteriota</taxon>
        <taxon>Desulfobacteria</taxon>
        <taxon>Desulfobacterales</taxon>
        <taxon>Desulfococcaceae</taxon>
        <taxon>Desulfonema</taxon>
    </lineage>
</organism>
<reference evidence="1" key="1">
    <citation type="journal article" date="2021" name="Microb. Physiol.">
        <title>Proteogenomic Insights into the Physiology of Marine, Sulfate-Reducing, Filamentous Desulfonema limicola and Desulfonema magnum.</title>
        <authorList>
            <person name="Schnaars V."/>
            <person name="Wohlbrand L."/>
            <person name="Scheve S."/>
            <person name="Hinrichs C."/>
            <person name="Reinhardt R."/>
            <person name="Rabus R."/>
        </authorList>
    </citation>
    <scope>NUCLEOTIDE SEQUENCE</scope>
    <source>
        <strain evidence="1">4be13</strain>
    </source>
</reference>
<name>A0A975GQG2_9BACT</name>
<sequence>MCICDCSEFQVSSFQFPVSSFQFPVSESAFSKKDDRKCC</sequence>
<protein>
    <submittedName>
        <fullName evidence="1">Uncharacterized protein</fullName>
    </submittedName>
</protein>
<accession>A0A975GQG2</accession>
<dbReference type="Proteomes" id="UP000663722">
    <property type="component" value="Chromosome"/>
</dbReference>
<dbReference type="KEGG" id="dmm:dnm_060710"/>